<reference evidence="7" key="1">
    <citation type="submission" date="2023-03" db="EMBL/GenBank/DDBJ databases">
        <title>Selenobaculum gbiensis gen. nov. sp. nov., a new bacterium isolated from the gut microbiota of IBD patient.</title>
        <authorList>
            <person name="Yeo S."/>
            <person name="Park H."/>
            <person name="Huh C.S."/>
        </authorList>
    </citation>
    <scope>NUCLEOTIDE SEQUENCE</scope>
    <source>
        <strain evidence="7">ICN-92133</strain>
    </source>
</reference>
<dbReference type="Proteomes" id="UP001243623">
    <property type="component" value="Chromosome"/>
</dbReference>
<dbReference type="InterPro" id="IPR007221">
    <property type="entry name" value="MreC"/>
</dbReference>
<protein>
    <recommendedName>
        <fullName evidence="2 5">Cell shape-determining protein MreC</fullName>
    </recommendedName>
    <alternativeName>
        <fullName evidence="4 5">Cell shape protein MreC</fullName>
    </alternativeName>
</protein>
<dbReference type="AlphaFoldDB" id="A0A9Y2ERN5"/>
<dbReference type="GO" id="GO:0008360">
    <property type="term" value="P:regulation of cell shape"/>
    <property type="evidence" value="ECO:0007669"/>
    <property type="project" value="UniProtKB-KW"/>
</dbReference>
<sequence>MSRARKDSYSNKKIIVLLTVFVIVFLLIFSSATGKYQFLASEKLVNTVLAPFQNVMMRISTSLHGAGASIWEIATVYKQNKMLMSENEQLRSKQIDADEILAENYRLRNMLAYKQATPQFDLLPAKIIARDSSTWTKSVTINCGSADGIAKDMTVITERGLVGNIASVTSNSAIVQLILDPRSAVGGLVQRPESRVAGIIEGNNNQAMAKMINIPRDADIQPSDVIVTSGFGGVYPKGVCIGTVEQVINEEGGLLKYAVLSTAVDFNKLEEVFVITKAREIVPLPSTVMLTNQQPVAGGAK</sequence>
<comment type="function">
    <text evidence="5">Involved in formation and maintenance of cell shape.</text>
</comment>
<evidence type="ECO:0000256" key="5">
    <source>
        <dbReference type="PIRNR" id="PIRNR038471"/>
    </source>
</evidence>
<dbReference type="Pfam" id="PF04085">
    <property type="entry name" value="MreC"/>
    <property type="match status" value="1"/>
</dbReference>
<dbReference type="InterPro" id="IPR055342">
    <property type="entry name" value="MreC_beta-barrel_core"/>
</dbReference>
<dbReference type="InterPro" id="IPR042177">
    <property type="entry name" value="Cell/Rod_1"/>
</dbReference>
<dbReference type="NCBIfam" id="TIGR00219">
    <property type="entry name" value="mreC"/>
    <property type="match status" value="1"/>
</dbReference>
<dbReference type="GO" id="GO:0005886">
    <property type="term" value="C:plasma membrane"/>
    <property type="evidence" value="ECO:0007669"/>
    <property type="project" value="TreeGrafter"/>
</dbReference>
<evidence type="ECO:0000259" key="6">
    <source>
        <dbReference type="Pfam" id="PF04085"/>
    </source>
</evidence>
<evidence type="ECO:0000313" key="7">
    <source>
        <dbReference type="EMBL" id="WIW71402.1"/>
    </source>
</evidence>
<accession>A0A9Y2ERN5</accession>
<comment type="similarity">
    <text evidence="1 5">Belongs to the MreC family.</text>
</comment>
<organism evidence="7 8">
    <name type="scientific">Selenobaculum gibii</name>
    <dbReference type="NCBI Taxonomy" id="3054208"/>
    <lineage>
        <taxon>Bacteria</taxon>
        <taxon>Bacillati</taxon>
        <taxon>Bacillota</taxon>
        <taxon>Negativicutes</taxon>
        <taxon>Selenomonadales</taxon>
        <taxon>Selenomonadaceae</taxon>
        <taxon>Selenobaculum</taxon>
    </lineage>
</organism>
<dbReference type="EMBL" id="CP120678">
    <property type="protein sequence ID" value="WIW71402.1"/>
    <property type="molecule type" value="Genomic_DNA"/>
</dbReference>
<dbReference type="PANTHER" id="PTHR34138">
    <property type="entry name" value="CELL SHAPE-DETERMINING PROTEIN MREC"/>
    <property type="match status" value="1"/>
</dbReference>
<dbReference type="Gene3D" id="2.40.10.340">
    <property type="entry name" value="Rod shape-determining protein MreC, domain 1"/>
    <property type="match status" value="1"/>
</dbReference>
<evidence type="ECO:0000256" key="3">
    <source>
        <dbReference type="ARBA" id="ARBA00022960"/>
    </source>
</evidence>
<proteinExistence type="inferred from homology"/>
<evidence type="ECO:0000256" key="4">
    <source>
        <dbReference type="ARBA" id="ARBA00032089"/>
    </source>
</evidence>
<dbReference type="PANTHER" id="PTHR34138:SF1">
    <property type="entry name" value="CELL SHAPE-DETERMINING PROTEIN MREC"/>
    <property type="match status" value="1"/>
</dbReference>
<keyword evidence="8" id="KW-1185">Reference proteome</keyword>
<dbReference type="RefSeq" id="WP_147667714.1">
    <property type="nucleotide sequence ID" value="NZ_CP120678.1"/>
</dbReference>
<dbReference type="InterPro" id="IPR042175">
    <property type="entry name" value="Cell/Rod_MreC_2"/>
</dbReference>
<dbReference type="Gene3D" id="2.40.10.350">
    <property type="entry name" value="Rod shape-determining protein MreC, domain 2"/>
    <property type="match status" value="1"/>
</dbReference>
<feature type="domain" description="Rod shape-determining protein MreC beta-barrel core" evidence="6">
    <location>
        <begin position="127"/>
        <end position="275"/>
    </location>
</feature>
<evidence type="ECO:0000256" key="2">
    <source>
        <dbReference type="ARBA" id="ARBA00013855"/>
    </source>
</evidence>
<evidence type="ECO:0000313" key="8">
    <source>
        <dbReference type="Proteomes" id="UP001243623"/>
    </source>
</evidence>
<dbReference type="PIRSF" id="PIRSF038471">
    <property type="entry name" value="MreC"/>
    <property type="match status" value="1"/>
</dbReference>
<evidence type="ECO:0000256" key="1">
    <source>
        <dbReference type="ARBA" id="ARBA00009369"/>
    </source>
</evidence>
<gene>
    <name evidence="7" type="primary">mreC</name>
    <name evidence="7" type="ORF">P3F81_03560</name>
</gene>
<name>A0A9Y2ERN5_9FIRM</name>
<keyword evidence="3 5" id="KW-0133">Cell shape</keyword>
<dbReference type="KEGG" id="sgbi:P3F81_03560"/>